<dbReference type="InterPro" id="IPR036910">
    <property type="entry name" value="HMG_box_dom_sf"/>
</dbReference>
<accession>A0A2N0P569</accession>
<dbReference type="Proteomes" id="UP000232722">
    <property type="component" value="Unassembled WGS sequence"/>
</dbReference>
<keyword evidence="1" id="KW-0539">Nucleus</keyword>
<dbReference type="GO" id="GO:0005634">
    <property type="term" value="C:nucleus"/>
    <property type="evidence" value="ECO:0007669"/>
    <property type="project" value="UniProtKB-UniRule"/>
</dbReference>
<dbReference type="VEuPathDB" id="FungiDB:RhiirFUN_011608"/>
<feature type="domain" description="HMG box" evidence="3">
    <location>
        <begin position="19"/>
        <end position="76"/>
    </location>
</feature>
<dbReference type="GO" id="GO:0003677">
    <property type="term" value="F:DNA binding"/>
    <property type="evidence" value="ECO:0007669"/>
    <property type="project" value="UniProtKB-UniRule"/>
</dbReference>
<dbReference type="InterPro" id="IPR009071">
    <property type="entry name" value="HMG_box_dom"/>
</dbReference>
<dbReference type="VEuPathDB" id="FungiDB:FUN_014425"/>
<feature type="DNA-binding region" description="HMG box" evidence="1">
    <location>
        <begin position="19"/>
        <end position="76"/>
    </location>
</feature>
<evidence type="ECO:0000259" key="3">
    <source>
        <dbReference type="PROSITE" id="PS50118"/>
    </source>
</evidence>
<sequence>MVKQNSIHGPLRNNLSKKSHKPSNSYIIFLKFYKKILDEEYPKLSSREKAKYAGKIWGFLPNNLKNSFIAYANNERLLKRLLKYGPPRPNIVQHSVENSQPESGLRVIFDDHCHKDVLLNESSNEIPSDESDHYDKIFDQYINEDAYI</sequence>
<dbReference type="Gene3D" id="1.10.30.10">
    <property type="entry name" value="High mobility group box domain"/>
    <property type="match status" value="1"/>
</dbReference>
<dbReference type="EMBL" id="LLXJ01001480">
    <property type="protein sequence ID" value="PKC01967.1"/>
    <property type="molecule type" value="Genomic_DNA"/>
</dbReference>
<dbReference type="Pfam" id="PF00505">
    <property type="entry name" value="HMG_box"/>
    <property type="match status" value="1"/>
</dbReference>
<organism evidence="4 5">
    <name type="scientific">Rhizophagus irregularis</name>
    <dbReference type="NCBI Taxonomy" id="588596"/>
    <lineage>
        <taxon>Eukaryota</taxon>
        <taxon>Fungi</taxon>
        <taxon>Fungi incertae sedis</taxon>
        <taxon>Mucoromycota</taxon>
        <taxon>Glomeromycotina</taxon>
        <taxon>Glomeromycetes</taxon>
        <taxon>Glomerales</taxon>
        <taxon>Glomeraceae</taxon>
        <taxon>Rhizophagus</taxon>
    </lineage>
</organism>
<evidence type="ECO:0000313" key="5">
    <source>
        <dbReference type="Proteomes" id="UP000232722"/>
    </source>
</evidence>
<proteinExistence type="predicted"/>
<evidence type="ECO:0000256" key="2">
    <source>
        <dbReference type="SAM" id="MobiDB-lite"/>
    </source>
</evidence>
<comment type="caution">
    <text evidence="4">The sequence shown here is derived from an EMBL/GenBank/DDBJ whole genome shotgun (WGS) entry which is preliminary data.</text>
</comment>
<dbReference type="VEuPathDB" id="FungiDB:RhiirA1_396044"/>
<keyword evidence="1" id="KW-0238">DNA-binding</keyword>
<feature type="region of interest" description="Disordered" evidence="2">
    <location>
        <begin position="1"/>
        <end position="20"/>
    </location>
</feature>
<gene>
    <name evidence="4" type="ORF">RhiirA5_425913</name>
</gene>
<protein>
    <recommendedName>
        <fullName evidence="3">HMG box domain-containing protein</fullName>
    </recommendedName>
</protein>
<name>A0A2N0P569_9GLOM</name>
<dbReference type="PROSITE" id="PS50118">
    <property type="entry name" value="HMG_BOX_2"/>
    <property type="match status" value="1"/>
</dbReference>
<reference evidence="4 5" key="2">
    <citation type="submission" date="2017-09" db="EMBL/GenBank/DDBJ databases">
        <title>Extensive intraspecific genome diversity in a model arbuscular mycorrhizal fungus.</title>
        <authorList>
            <person name="Chen E.C."/>
            <person name="Morin E."/>
            <person name="Beaudet D."/>
            <person name="Noel J."/>
            <person name="Ndikumana S."/>
            <person name="Charron P."/>
            <person name="St-Onge C."/>
            <person name="Giorgi J."/>
            <person name="Grigoriev I.V."/>
            <person name="Roux C."/>
            <person name="Martin F.M."/>
            <person name="Corradi N."/>
        </authorList>
    </citation>
    <scope>NUCLEOTIDE SEQUENCE [LARGE SCALE GENOMIC DNA]</scope>
    <source>
        <strain evidence="4 5">A5</strain>
    </source>
</reference>
<dbReference type="SUPFAM" id="SSF47095">
    <property type="entry name" value="HMG-box"/>
    <property type="match status" value="1"/>
</dbReference>
<evidence type="ECO:0000256" key="1">
    <source>
        <dbReference type="PROSITE-ProRule" id="PRU00267"/>
    </source>
</evidence>
<evidence type="ECO:0000313" key="4">
    <source>
        <dbReference type="EMBL" id="PKC01967.1"/>
    </source>
</evidence>
<reference evidence="4 5" key="1">
    <citation type="submission" date="2016-04" db="EMBL/GenBank/DDBJ databases">
        <title>Genome analyses suggest a sexual origin of heterokaryosis in a supposedly ancient asexual fungus.</title>
        <authorList>
            <person name="Ropars J."/>
            <person name="Sedzielewska K."/>
            <person name="Noel J."/>
            <person name="Charron P."/>
            <person name="Farinelli L."/>
            <person name="Marton T."/>
            <person name="Kruger M."/>
            <person name="Pelin A."/>
            <person name="Brachmann A."/>
            <person name="Corradi N."/>
        </authorList>
    </citation>
    <scope>NUCLEOTIDE SEQUENCE [LARGE SCALE GENOMIC DNA]</scope>
    <source>
        <strain evidence="4 5">A5</strain>
    </source>
</reference>
<dbReference type="AlphaFoldDB" id="A0A2N0P569"/>